<comment type="caution">
    <text evidence="9">The sequence shown here is derived from an EMBL/GenBank/DDBJ whole genome shotgun (WGS) entry which is preliminary data.</text>
</comment>
<feature type="transmembrane region" description="Helical" evidence="6">
    <location>
        <begin position="367"/>
        <end position="386"/>
    </location>
</feature>
<keyword evidence="3 6" id="KW-0812">Transmembrane</keyword>
<dbReference type="GO" id="GO:0005886">
    <property type="term" value="C:plasma membrane"/>
    <property type="evidence" value="ECO:0007669"/>
    <property type="project" value="UniProtKB-SubCell"/>
</dbReference>
<dbReference type="InterPro" id="IPR036259">
    <property type="entry name" value="MFS_trans_sf"/>
</dbReference>
<feature type="transmembrane region" description="Helical" evidence="6">
    <location>
        <begin position="165"/>
        <end position="184"/>
    </location>
</feature>
<comment type="subcellular location">
    <subcellularLocation>
        <location evidence="1">Cell membrane</location>
        <topology evidence="1">Multi-pass membrane protein</topology>
    </subcellularLocation>
</comment>
<dbReference type="EMBL" id="FRAT01000001">
    <property type="protein sequence ID" value="SHK03323.1"/>
    <property type="molecule type" value="Genomic_DNA"/>
</dbReference>
<evidence type="ECO:0000313" key="10">
    <source>
        <dbReference type="Proteomes" id="UP000184031"/>
    </source>
</evidence>
<evidence type="ECO:0000313" key="9">
    <source>
        <dbReference type="EMBL" id="SHK03323.1"/>
    </source>
</evidence>
<sequence length="429" mass="45838">MEKIIADLFLNHPYFCCLLYFKTTLSLNNNLGHTNKKALLSLAIGGFGIGLTEFVIMGILPNIADSMDISISTSGHFIAIYALGVVIGAPFMARLTNTLTPKKSLLFLMLWFTVFNTLSAFSGNYWVMLLFRFLSGMPHGAFFGIGAVVSGYLAKPGKAAQAMAIMFSGLTIANVIGVPLGTYIGQEWHWSFSFLLVGISGLATLASLFFWMPKDSFDELGSQEGQTATQGIKNKKLWALIALTTVGTGGFFAWYSYIAPLVISVTGLPETSVSYVMIVAGLGMFIGNFLGAKMVEFFSPVKSVVISLLSMTAVLVTNAIMAENVYAMFIISFMVGVITFSVTAPIQTAIIKAAKGAEKLGSSMNQSAFNMGNASGAYLGGLPMVFGLGVPYSSIVGALLALMGAGIGAAILYFQRSTSRRKKEKAFCP</sequence>
<gene>
    <name evidence="8" type="ORF">SAMN04487891_10145</name>
    <name evidence="9" type="ORF">SAMN05216293_0045</name>
</gene>
<organism evidence="9 10">
    <name type="scientific">Flagellimonas taeanensis</name>
    <dbReference type="NCBI Taxonomy" id="1005926"/>
    <lineage>
        <taxon>Bacteria</taxon>
        <taxon>Pseudomonadati</taxon>
        <taxon>Bacteroidota</taxon>
        <taxon>Flavobacteriia</taxon>
        <taxon>Flavobacteriales</taxon>
        <taxon>Flavobacteriaceae</taxon>
        <taxon>Flagellimonas</taxon>
    </lineage>
</organism>
<evidence type="ECO:0000313" key="11">
    <source>
        <dbReference type="Proteomes" id="UP000198940"/>
    </source>
</evidence>
<evidence type="ECO:0000313" key="8">
    <source>
        <dbReference type="EMBL" id="SFB66352.1"/>
    </source>
</evidence>
<keyword evidence="4 6" id="KW-1133">Transmembrane helix</keyword>
<evidence type="ECO:0000256" key="3">
    <source>
        <dbReference type="ARBA" id="ARBA00022692"/>
    </source>
</evidence>
<evidence type="ECO:0000256" key="1">
    <source>
        <dbReference type="ARBA" id="ARBA00004651"/>
    </source>
</evidence>
<feature type="transmembrane region" description="Helical" evidence="6">
    <location>
        <begin position="392"/>
        <end position="414"/>
    </location>
</feature>
<feature type="transmembrane region" description="Helical" evidence="6">
    <location>
        <begin position="75"/>
        <end position="93"/>
    </location>
</feature>
<feature type="transmembrane region" description="Helical" evidence="6">
    <location>
        <begin position="303"/>
        <end position="320"/>
    </location>
</feature>
<evidence type="ECO:0000259" key="7">
    <source>
        <dbReference type="PROSITE" id="PS50850"/>
    </source>
</evidence>
<dbReference type="InterPro" id="IPR011701">
    <property type="entry name" value="MFS"/>
</dbReference>
<accession>A0A1M6P5Z3</accession>
<feature type="transmembrane region" description="Helical" evidence="6">
    <location>
        <begin position="272"/>
        <end position="291"/>
    </location>
</feature>
<dbReference type="EMBL" id="FOKU01000001">
    <property type="protein sequence ID" value="SFB66352.1"/>
    <property type="molecule type" value="Genomic_DNA"/>
</dbReference>
<keyword evidence="11" id="KW-1185">Reference proteome</keyword>
<dbReference type="PANTHER" id="PTHR43124:SF6">
    <property type="entry name" value="TRANSPORTER ARAJ-RELATED"/>
    <property type="match status" value="1"/>
</dbReference>
<dbReference type="InterPro" id="IPR050189">
    <property type="entry name" value="MFS_Efflux_Transporters"/>
</dbReference>
<dbReference type="PANTHER" id="PTHR43124">
    <property type="entry name" value="PURINE EFFLUX PUMP PBUE"/>
    <property type="match status" value="1"/>
</dbReference>
<keyword evidence="5 6" id="KW-0472">Membrane</keyword>
<dbReference type="SUPFAM" id="SSF103473">
    <property type="entry name" value="MFS general substrate transporter"/>
    <property type="match status" value="1"/>
</dbReference>
<dbReference type="AlphaFoldDB" id="A0A1M6P5Z3"/>
<keyword evidence="2" id="KW-1003">Cell membrane</keyword>
<feature type="transmembrane region" description="Helical" evidence="6">
    <location>
        <begin position="190"/>
        <end position="211"/>
    </location>
</feature>
<evidence type="ECO:0000256" key="5">
    <source>
        <dbReference type="ARBA" id="ARBA00023136"/>
    </source>
</evidence>
<dbReference type="Gene3D" id="1.20.1250.20">
    <property type="entry name" value="MFS general substrate transporter like domains"/>
    <property type="match status" value="2"/>
</dbReference>
<name>A0A1M6P5Z3_9FLAO</name>
<feature type="transmembrane region" description="Helical" evidence="6">
    <location>
        <begin position="105"/>
        <end position="127"/>
    </location>
</feature>
<evidence type="ECO:0000256" key="4">
    <source>
        <dbReference type="ARBA" id="ARBA00022989"/>
    </source>
</evidence>
<feature type="transmembrane region" description="Helical" evidence="6">
    <location>
        <begin position="39"/>
        <end position="63"/>
    </location>
</feature>
<dbReference type="CDD" id="cd17324">
    <property type="entry name" value="MFS_NepI_like"/>
    <property type="match status" value="1"/>
</dbReference>
<feature type="transmembrane region" description="Helical" evidence="6">
    <location>
        <begin position="133"/>
        <end position="153"/>
    </location>
</feature>
<feature type="transmembrane region" description="Helical" evidence="6">
    <location>
        <begin position="326"/>
        <end position="346"/>
    </location>
</feature>
<feature type="domain" description="Major facilitator superfamily (MFS) profile" evidence="7">
    <location>
        <begin position="38"/>
        <end position="420"/>
    </location>
</feature>
<reference evidence="9 10" key="1">
    <citation type="submission" date="2016-11" db="EMBL/GenBank/DDBJ databases">
        <authorList>
            <person name="Varghese N."/>
            <person name="Submissions S."/>
        </authorList>
    </citation>
    <scope>NUCLEOTIDE SEQUENCE [LARGE SCALE GENOMIC DNA]</scope>
    <source>
        <strain evidence="9 10">CGMCC 1.12174</strain>
        <strain evidence="8 11">DSM 26351</strain>
    </source>
</reference>
<protein>
    <submittedName>
        <fullName evidence="9">MFS transporter, DHA1 family, arabinose polymer transporter</fullName>
    </submittedName>
</protein>
<feature type="transmembrane region" description="Helical" evidence="6">
    <location>
        <begin position="237"/>
        <end position="257"/>
    </location>
</feature>
<evidence type="ECO:0000256" key="6">
    <source>
        <dbReference type="SAM" id="Phobius"/>
    </source>
</evidence>
<dbReference type="GO" id="GO:0022857">
    <property type="term" value="F:transmembrane transporter activity"/>
    <property type="evidence" value="ECO:0007669"/>
    <property type="project" value="InterPro"/>
</dbReference>
<evidence type="ECO:0000256" key="2">
    <source>
        <dbReference type="ARBA" id="ARBA00022475"/>
    </source>
</evidence>
<dbReference type="Proteomes" id="UP000184031">
    <property type="component" value="Unassembled WGS sequence"/>
</dbReference>
<dbReference type="PROSITE" id="PS50850">
    <property type="entry name" value="MFS"/>
    <property type="match status" value="1"/>
</dbReference>
<proteinExistence type="predicted"/>
<dbReference type="InterPro" id="IPR020846">
    <property type="entry name" value="MFS_dom"/>
</dbReference>
<dbReference type="Pfam" id="PF07690">
    <property type="entry name" value="MFS_1"/>
    <property type="match status" value="1"/>
</dbReference>
<dbReference type="Proteomes" id="UP000198940">
    <property type="component" value="Unassembled WGS sequence"/>
</dbReference>